<feature type="region of interest" description="Disordered" evidence="1">
    <location>
        <begin position="49"/>
        <end position="70"/>
    </location>
</feature>
<dbReference type="Proteomes" id="UP001287286">
    <property type="component" value="Unassembled WGS sequence"/>
</dbReference>
<protein>
    <submittedName>
        <fullName evidence="2">Uncharacterized protein</fullName>
    </submittedName>
</protein>
<evidence type="ECO:0000313" key="3">
    <source>
        <dbReference type="Proteomes" id="UP001287286"/>
    </source>
</evidence>
<feature type="compositionally biased region" description="Basic and acidic residues" evidence="1">
    <location>
        <begin position="322"/>
        <end position="331"/>
    </location>
</feature>
<evidence type="ECO:0000313" key="2">
    <source>
        <dbReference type="EMBL" id="KAK4073349.1"/>
    </source>
</evidence>
<feature type="region of interest" description="Disordered" evidence="1">
    <location>
        <begin position="286"/>
        <end position="346"/>
    </location>
</feature>
<organism evidence="2 3">
    <name type="scientific">Purpureocillium lilacinum</name>
    <name type="common">Paecilomyces lilacinus</name>
    <dbReference type="NCBI Taxonomy" id="33203"/>
    <lineage>
        <taxon>Eukaryota</taxon>
        <taxon>Fungi</taxon>
        <taxon>Dikarya</taxon>
        <taxon>Ascomycota</taxon>
        <taxon>Pezizomycotina</taxon>
        <taxon>Sordariomycetes</taxon>
        <taxon>Hypocreomycetidae</taxon>
        <taxon>Hypocreales</taxon>
        <taxon>Ophiocordycipitaceae</taxon>
        <taxon>Purpureocillium</taxon>
    </lineage>
</organism>
<evidence type="ECO:0000256" key="1">
    <source>
        <dbReference type="SAM" id="MobiDB-lite"/>
    </source>
</evidence>
<dbReference type="EMBL" id="JAWRVI010000159">
    <property type="protein sequence ID" value="KAK4073349.1"/>
    <property type="molecule type" value="Genomic_DNA"/>
</dbReference>
<reference evidence="2 3" key="1">
    <citation type="journal article" date="2024" name="Microbiol. Resour. Announc.">
        <title>Genome annotations for the ascomycete fungi Trichoderma harzianum, Trichoderma aggressivum, and Purpureocillium lilacinum.</title>
        <authorList>
            <person name="Beijen E.P.W."/>
            <person name="Ohm R.A."/>
        </authorList>
    </citation>
    <scope>NUCLEOTIDE SEQUENCE [LARGE SCALE GENOMIC DNA]</scope>
    <source>
        <strain evidence="2 3">CBS 150709</strain>
    </source>
</reference>
<sequence length="654" mass="73147">MKGTTSLIRRRTVIVKPAKLPATTAGPSLADFRSTFTWFTKPGRVTGRVFRGPASRRTLPPSPLVAGPKRPDKSLVAEERMDGRALPDGTVLRSMHNSHRDLKLSTSRASRSVGLSIDVRASAGIDVVVTVFVCCCSSVVPELCSAAPEPVDRPAPSTSARVQSFDEPQAGCNYLGRATRLGEDLSTTFHWSSNCGIWLQYEVRDREAFCRLPSRATLSLDATLSLPRNAFPWTQRFPFHATLSLPRNAFPSTQRFPFHLSLPRNAFPSTFPFHATLSLPRHAFPSTQRLPAQEKRNKIMAGNGATPGERRPSEETAAPEPTEFRRCDRGTHLRSASRGPDSMSAHLKPHTEVDHELLLSSAHEKCYTAAPGTSLLEDLQSIKDYRRRALNETDQPYLELECLMRDGQWYWIAESAVQYSVPSAVGTFWGCGPEDWAAPETGRETDREVWKRPLATDDDGVPDSFLIVGRKPCPNGHIGFLMQRVGYPGTRPIWHDAKRARAWKQEHDRYRSYQSGHTDLYKSRDGGSHLVALVGHRLNGQSGPRKGIQFSCQWTSGTETWEDEDKIQKDFNAAVLTYWQSDLKARRACKVPDRPLRILDHERHRSKLFLKVQMVAGGQIAAEVPRGNKDVSERPRPVFGVESPSLTVNNRMLE</sequence>
<feature type="region of interest" description="Disordered" evidence="1">
    <location>
        <begin position="625"/>
        <end position="654"/>
    </location>
</feature>
<keyword evidence="3" id="KW-1185">Reference proteome</keyword>
<feature type="compositionally biased region" description="Polar residues" evidence="1">
    <location>
        <begin position="644"/>
        <end position="654"/>
    </location>
</feature>
<gene>
    <name evidence="2" type="ORF">Purlil1_13038</name>
</gene>
<proteinExistence type="predicted"/>
<name>A0ABR0BF58_PURLI</name>
<feature type="compositionally biased region" description="Basic and acidic residues" evidence="1">
    <location>
        <begin position="626"/>
        <end position="636"/>
    </location>
</feature>
<comment type="caution">
    <text evidence="2">The sequence shown here is derived from an EMBL/GenBank/DDBJ whole genome shotgun (WGS) entry which is preliminary data.</text>
</comment>
<accession>A0ABR0BF58</accession>